<proteinExistence type="predicted"/>
<dbReference type="AlphaFoldDB" id="A0A836AB14"/>
<name>A0A836AB14_SHEEP</name>
<accession>A0A836AB14</accession>
<dbReference type="EMBL" id="JAEMGP010000002">
    <property type="protein sequence ID" value="KAG5213626.1"/>
    <property type="molecule type" value="Genomic_DNA"/>
</dbReference>
<feature type="region of interest" description="Disordered" evidence="1">
    <location>
        <begin position="66"/>
        <end position="88"/>
    </location>
</feature>
<evidence type="ECO:0000313" key="3">
    <source>
        <dbReference type="Proteomes" id="UP000664991"/>
    </source>
</evidence>
<protein>
    <submittedName>
        <fullName evidence="2">Uncharacterized protein</fullName>
    </submittedName>
</protein>
<dbReference type="Proteomes" id="UP000664991">
    <property type="component" value="Unassembled WGS sequence"/>
</dbReference>
<gene>
    <name evidence="2" type="ORF">JEQ12_009412</name>
</gene>
<comment type="caution">
    <text evidence="2">The sequence shown here is derived from an EMBL/GenBank/DDBJ whole genome shotgun (WGS) entry which is preliminary data.</text>
</comment>
<evidence type="ECO:0000313" key="2">
    <source>
        <dbReference type="EMBL" id="KAG5213626.1"/>
    </source>
</evidence>
<reference evidence="2 3" key="1">
    <citation type="submission" date="2020-12" db="EMBL/GenBank/DDBJ databases">
        <title>De novo assembly of Tibetan sheep genome.</title>
        <authorList>
            <person name="Li X."/>
        </authorList>
    </citation>
    <scope>NUCLEOTIDE SEQUENCE [LARGE SCALE GENOMIC DNA]</scope>
    <source>
        <tissue evidence="2">Heart</tissue>
    </source>
</reference>
<organism evidence="2 3">
    <name type="scientific">Ovis aries</name>
    <name type="common">Sheep</name>
    <dbReference type="NCBI Taxonomy" id="9940"/>
    <lineage>
        <taxon>Eukaryota</taxon>
        <taxon>Metazoa</taxon>
        <taxon>Chordata</taxon>
        <taxon>Craniata</taxon>
        <taxon>Vertebrata</taxon>
        <taxon>Euteleostomi</taxon>
        <taxon>Mammalia</taxon>
        <taxon>Eutheria</taxon>
        <taxon>Laurasiatheria</taxon>
        <taxon>Artiodactyla</taxon>
        <taxon>Ruminantia</taxon>
        <taxon>Pecora</taxon>
        <taxon>Bovidae</taxon>
        <taxon>Caprinae</taxon>
        <taxon>Ovis</taxon>
    </lineage>
</organism>
<sequence>MRDQLPWAEGTALVWGVAAEWQLEDVASACKHGVLTSRLPGNSSEDMAFGVEKFWDVGRPGEVVGSGGSGVWEGRMAGSTPRDGRTGGERLWGRSWRLERDDVHGGQRHGYSIPRECPFLSTVNSCSSDKANVKGHPLQGLPSLFR</sequence>
<evidence type="ECO:0000256" key="1">
    <source>
        <dbReference type="SAM" id="MobiDB-lite"/>
    </source>
</evidence>